<accession>A0ACC0U1P5</accession>
<proteinExistence type="predicted"/>
<gene>
    <name evidence="1" type="ORF">F5148DRAFT_393616</name>
</gene>
<organism evidence="1 2">
    <name type="scientific">Russula earlei</name>
    <dbReference type="NCBI Taxonomy" id="71964"/>
    <lineage>
        <taxon>Eukaryota</taxon>
        <taxon>Fungi</taxon>
        <taxon>Dikarya</taxon>
        <taxon>Basidiomycota</taxon>
        <taxon>Agaricomycotina</taxon>
        <taxon>Agaricomycetes</taxon>
        <taxon>Russulales</taxon>
        <taxon>Russulaceae</taxon>
        <taxon>Russula</taxon>
    </lineage>
</organism>
<comment type="caution">
    <text evidence="1">The sequence shown here is derived from an EMBL/GenBank/DDBJ whole genome shotgun (WGS) entry which is preliminary data.</text>
</comment>
<name>A0ACC0U1P5_9AGAM</name>
<keyword evidence="2" id="KW-1185">Reference proteome</keyword>
<dbReference type="EMBL" id="JAGFNK010000252">
    <property type="protein sequence ID" value="KAI9455382.1"/>
    <property type="molecule type" value="Genomic_DNA"/>
</dbReference>
<sequence length="215" mass="24053">MQRRHPGGEAARIWQQQPKRSLVDIRTFMGCCTPRVVKSKTTCYSPHQIAPPRPAAQPRVDETPMLRSLFSSPPLSLTPPNALPSFVVPSTTRLDHQHKPKISTPAPSSPRDKSRLHPQPAEMRCATSLPSVSFDVLASHCCTCPLPLIWISLACYLLSAFSLSLNRFRPSPRPRFNNQRTLCGFFFFRPLATVFGTTPLPQYCIGGLVQYILMI</sequence>
<evidence type="ECO:0000313" key="1">
    <source>
        <dbReference type="EMBL" id="KAI9455382.1"/>
    </source>
</evidence>
<dbReference type="Proteomes" id="UP001207468">
    <property type="component" value="Unassembled WGS sequence"/>
</dbReference>
<protein>
    <submittedName>
        <fullName evidence="1">Uncharacterized protein</fullName>
    </submittedName>
</protein>
<evidence type="ECO:0000313" key="2">
    <source>
        <dbReference type="Proteomes" id="UP001207468"/>
    </source>
</evidence>
<reference evidence="1" key="1">
    <citation type="submission" date="2021-03" db="EMBL/GenBank/DDBJ databases">
        <title>Evolutionary priming and transition to the ectomycorrhizal habit in an iconic lineage of mushroom-forming fungi: is preadaptation a requirement?</title>
        <authorList>
            <consortium name="DOE Joint Genome Institute"/>
            <person name="Looney B.P."/>
            <person name="Miyauchi S."/>
            <person name="Morin E."/>
            <person name="Drula E."/>
            <person name="Courty P.E."/>
            <person name="Chicoki N."/>
            <person name="Fauchery L."/>
            <person name="Kohler A."/>
            <person name="Kuo A."/>
            <person name="LaButti K."/>
            <person name="Pangilinan J."/>
            <person name="Lipzen A."/>
            <person name="Riley R."/>
            <person name="Andreopoulos W."/>
            <person name="He G."/>
            <person name="Johnson J."/>
            <person name="Barry K.W."/>
            <person name="Grigoriev I.V."/>
            <person name="Nagy L."/>
            <person name="Hibbett D."/>
            <person name="Henrissat B."/>
            <person name="Matheny P.B."/>
            <person name="Labbe J."/>
            <person name="Martin A.F."/>
        </authorList>
    </citation>
    <scope>NUCLEOTIDE SEQUENCE</scope>
    <source>
        <strain evidence="1">BPL698</strain>
    </source>
</reference>